<evidence type="ECO:0000256" key="1">
    <source>
        <dbReference type="SAM" id="MobiDB-lite"/>
    </source>
</evidence>
<gene>
    <name evidence="2" type="ORF">ALC56_04262</name>
</gene>
<dbReference type="AlphaFoldDB" id="A0A195FL89"/>
<evidence type="ECO:0000313" key="2">
    <source>
        <dbReference type="EMBL" id="KYN41111.1"/>
    </source>
</evidence>
<reference evidence="2 3" key="1">
    <citation type="submission" date="2016-03" db="EMBL/GenBank/DDBJ databases">
        <title>Trachymyrmex septentrionalis WGS genome.</title>
        <authorList>
            <person name="Nygaard S."/>
            <person name="Hu H."/>
            <person name="Boomsma J."/>
            <person name="Zhang G."/>
        </authorList>
    </citation>
    <scope>NUCLEOTIDE SEQUENCE [LARGE SCALE GENOMIC DNA]</scope>
    <source>
        <strain evidence="2">Tsep2-gDNA-1</strain>
        <tissue evidence="2">Whole body</tissue>
    </source>
</reference>
<dbReference type="EMBL" id="KQ981490">
    <property type="protein sequence ID" value="KYN41111.1"/>
    <property type="molecule type" value="Genomic_DNA"/>
</dbReference>
<dbReference type="Proteomes" id="UP000078541">
    <property type="component" value="Unassembled WGS sequence"/>
</dbReference>
<accession>A0A195FL89</accession>
<evidence type="ECO:0000313" key="3">
    <source>
        <dbReference type="Proteomes" id="UP000078541"/>
    </source>
</evidence>
<name>A0A195FL89_9HYME</name>
<keyword evidence="3" id="KW-1185">Reference proteome</keyword>
<protein>
    <submittedName>
        <fullName evidence="2">Uncharacterized protein</fullName>
    </submittedName>
</protein>
<proteinExistence type="predicted"/>
<organism evidence="2 3">
    <name type="scientific">Trachymyrmex septentrionalis</name>
    <dbReference type="NCBI Taxonomy" id="34720"/>
    <lineage>
        <taxon>Eukaryota</taxon>
        <taxon>Metazoa</taxon>
        <taxon>Ecdysozoa</taxon>
        <taxon>Arthropoda</taxon>
        <taxon>Hexapoda</taxon>
        <taxon>Insecta</taxon>
        <taxon>Pterygota</taxon>
        <taxon>Neoptera</taxon>
        <taxon>Endopterygota</taxon>
        <taxon>Hymenoptera</taxon>
        <taxon>Apocrita</taxon>
        <taxon>Aculeata</taxon>
        <taxon>Formicoidea</taxon>
        <taxon>Formicidae</taxon>
        <taxon>Myrmicinae</taxon>
        <taxon>Trachymyrmex</taxon>
    </lineage>
</organism>
<sequence>MYAECSKSVSAYRSIPFPGFKIAAKEIDLKRERERREETKSQRAGQRESRATREERERDVQKEGERRGRQEGEREGMVVVSSLQCIAFTNPPSPVTPRALPPSSSYEKVESWRPAMFSSRFSLSSVSLARTLIAAVDRFEGYGVIKRLLNREESRGEKERNRSRRNCNSIISVRISEYTYPTG</sequence>
<feature type="region of interest" description="Disordered" evidence="1">
    <location>
        <begin position="27"/>
        <end position="76"/>
    </location>
</feature>